<comment type="similarity">
    <text evidence="1">Belongs to the peptidase C1 family.</text>
</comment>
<evidence type="ECO:0000259" key="7">
    <source>
        <dbReference type="SMART" id="SM00848"/>
    </source>
</evidence>
<protein>
    <recommendedName>
        <fullName evidence="10">Cathepsin X</fullName>
    </recommendedName>
</protein>
<keyword evidence="5" id="KW-0472">Membrane</keyword>
<keyword evidence="9" id="KW-1185">Reference proteome</keyword>
<dbReference type="PROSITE" id="PS00639">
    <property type="entry name" value="THIOL_PROTEASE_HIS"/>
    <property type="match status" value="1"/>
</dbReference>
<proteinExistence type="inferred from homology"/>
<dbReference type="SMART" id="SM00848">
    <property type="entry name" value="Inhibitor_I29"/>
    <property type="match status" value="1"/>
</dbReference>
<feature type="transmembrane region" description="Helical" evidence="5">
    <location>
        <begin position="206"/>
        <end position="229"/>
    </location>
</feature>
<evidence type="ECO:0000256" key="4">
    <source>
        <dbReference type="SAM" id="MobiDB-lite"/>
    </source>
</evidence>
<feature type="compositionally biased region" description="Low complexity" evidence="4">
    <location>
        <begin position="746"/>
        <end position="763"/>
    </location>
</feature>
<evidence type="ECO:0008006" key="10">
    <source>
        <dbReference type="Google" id="ProtNLM"/>
    </source>
</evidence>
<dbReference type="InterPro" id="IPR038765">
    <property type="entry name" value="Papain-like_cys_pep_sf"/>
</dbReference>
<evidence type="ECO:0000313" key="9">
    <source>
        <dbReference type="Proteomes" id="UP001295423"/>
    </source>
</evidence>
<dbReference type="AlphaFoldDB" id="A0AAD2GBU1"/>
<dbReference type="PANTHER" id="PTHR12411">
    <property type="entry name" value="CYSTEINE PROTEASE FAMILY C1-RELATED"/>
    <property type="match status" value="1"/>
</dbReference>
<sequence>MAERQMEAAQRARRQPDYDSDDDVSSVDINSTSGQQQQLQQQQQFQISSSLSPTNELESFDPYRPRQQPASDEALFDATAFELSSMMGEKEIKKSTVPGGAGYLEIEEEPPRPVPFEMSLDNNEPIRTSSGLLLTHRRNSPTSTFNNRTRATPRGNNNTTAYDSYVKRRQAFEMENGLHGNPGGYGASSYGPSGRHSMAMSQGKQILSYAKVWIVVCFGALLVTTGALMHSFGSNEIENESVQKKNDAAQASNQNMGQYQYQNNVAGGQNAYYYPVSEQVLLVPMENISQLAAQQQGNENYPPRRKLGLSQLGHNQQHQQHHHQQHYEHMSLHKLRMEFENWMSEHKKNYHSHKEKEHRFAIWSQNHKRTKDKNRRHGRCKMTKQEVFGSNHLMDLSPEEFVGKFLTGYKGPRTDEMHTASLGMGFRRLGKQQTGKALDPKVQKAKIHETVKRRMLQQQEPVMKSKMNCKWYDVSCVLRWLYSSSGMQFGLIGTMEPKYDADTYPNAVDWRDSGAVSDVRYQGECGACWAITAVETVESAHFIGTGNLYDLSEAEVITCETSCSMCDGGWPQNAYQYVMDHGGLPLSNNFAYDSYTLLEMTYGLSGTSSYWTEDSVTSKRSEVCPAADEGNNDKSSGDEYYDGGGENNNYGDYSSQGRYGNIKGFGYATDRCICYSDGSGCDCDDQDESTAVRNLASYGPAVVCLEASLWQDYSGGIITSDLGCGTQFLDMNHCVQVVGYAYTDSSNNNDGENNGNSGSGSQDDSAREGYWIVRNQWGNSWGMNGYAYVAMGENTCGILNDMTQAYL</sequence>
<keyword evidence="5" id="KW-0812">Transmembrane</keyword>
<dbReference type="EMBL" id="CAKOGP040002424">
    <property type="protein sequence ID" value="CAJ1969288.1"/>
    <property type="molecule type" value="Genomic_DNA"/>
</dbReference>
<feature type="domain" description="Peptidase C1A papain C-terminal" evidence="6">
    <location>
        <begin position="504"/>
        <end position="806"/>
    </location>
</feature>
<accession>A0AAD2GBU1</accession>
<keyword evidence="2" id="KW-0865">Zymogen</keyword>
<dbReference type="Proteomes" id="UP001295423">
    <property type="component" value="Unassembled WGS sequence"/>
</dbReference>
<feature type="region of interest" description="Disordered" evidence="4">
    <location>
        <begin position="136"/>
        <end position="160"/>
    </location>
</feature>
<feature type="compositionally biased region" description="Low complexity" evidence="4">
    <location>
        <begin position="26"/>
        <end position="52"/>
    </location>
</feature>
<dbReference type="GO" id="GO:0008234">
    <property type="term" value="F:cysteine-type peptidase activity"/>
    <property type="evidence" value="ECO:0007669"/>
    <property type="project" value="InterPro"/>
</dbReference>
<feature type="region of interest" description="Disordered" evidence="4">
    <location>
        <begin position="746"/>
        <end position="765"/>
    </location>
</feature>
<feature type="region of interest" description="Disordered" evidence="4">
    <location>
        <begin position="1"/>
        <end position="70"/>
    </location>
</feature>
<feature type="domain" description="Cathepsin propeptide inhibitor" evidence="7">
    <location>
        <begin position="339"/>
        <end position="401"/>
    </location>
</feature>
<dbReference type="InterPro" id="IPR013128">
    <property type="entry name" value="Peptidase_C1A"/>
</dbReference>
<keyword evidence="5" id="KW-1133">Transmembrane helix</keyword>
<dbReference type="Gene3D" id="1.10.287.2250">
    <property type="match status" value="1"/>
</dbReference>
<dbReference type="GO" id="GO:0006508">
    <property type="term" value="P:proteolysis"/>
    <property type="evidence" value="ECO:0007669"/>
    <property type="project" value="InterPro"/>
</dbReference>
<gene>
    <name evidence="8" type="ORF">CYCCA115_LOCUS23630</name>
</gene>
<dbReference type="InterPro" id="IPR013201">
    <property type="entry name" value="Prot_inhib_I29"/>
</dbReference>
<dbReference type="PROSITE" id="PS00139">
    <property type="entry name" value="THIOL_PROTEASE_CYS"/>
    <property type="match status" value="1"/>
</dbReference>
<dbReference type="CDD" id="cd02248">
    <property type="entry name" value="Peptidase_C1A"/>
    <property type="match status" value="1"/>
</dbReference>
<feature type="compositionally biased region" description="Polar residues" evidence="4">
    <location>
        <begin position="140"/>
        <end position="160"/>
    </location>
</feature>
<name>A0AAD2GBU1_9STRA</name>
<evidence type="ECO:0000256" key="1">
    <source>
        <dbReference type="ARBA" id="ARBA00008455"/>
    </source>
</evidence>
<dbReference type="PRINTS" id="PR00705">
    <property type="entry name" value="PAPAIN"/>
</dbReference>
<dbReference type="SMART" id="SM00645">
    <property type="entry name" value="Pept_C1"/>
    <property type="match status" value="1"/>
</dbReference>
<keyword evidence="3" id="KW-1015">Disulfide bond</keyword>
<dbReference type="SUPFAM" id="SSF54001">
    <property type="entry name" value="Cysteine proteinases"/>
    <property type="match status" value="1"/>
</dbReference>
<dbReference type="Pfam" id="PF08246">
    <property type="entry name" value="Inhibitor_I29"/>
    <property type="match status" value="1"/>
</dbReference>
<dbReference type="InterPro" id="IPR039417">
    <property type="entry name" value="Peptidase_C1A_papain-like"/>
</dbReference>
<evidence type="ECO:0000259" key="6">
    <source>
        <dbReference type="SMART" id="SM00645"/>
    </source>
</evidence>
<organism evidence="8 9">
    <name type="scientific">Cylindrotheca closterium</name>
    <dbReference type="NCBI Taxonomy" id="2856"/>
    <lineage>
        <taxon>Eukaryota</taxon>
        <taxon>Sar</taxon>
        <taxon>Stramenopiles</taxon>
        <taxon>Ochrophyta</taxon>
        <taxon>Bacillariophyta</taxon>
        <taxon>Bacillariophyceae</taxon>
        <taxon>Bacillariophycidae</taxon>
        <taxon>Bacillariales</taxon>
        <taxon>Bacillariaceae</taxon>
        <taxon>Cylindrotheca</taxon>
    </lineage>
</organism>
<dbReference type="InterPro" id="IPR000169">
    <property type="entry name" value="Pept_cys_AS"/>
</dbReference>
<evidence type="ECO:0000256" key="3">
    <source>
        <dbReference type="ARBA" id="ARBA00023157"/>
    </source>
</evidence>
<evidence type="ECO:0000256" key="2">
    <source>
        <dbReference type="ARBA" id="ARBA00023145"/>
    </source>
</evidence>
<comment type="caution">
    <text evidence="8">The sequence shown here is derived from an EMBL/GenBank/DDBJ whole genome shotgun (WGS) entry which is preliminary data.</text>
</comment>
<dbReference type="InterPro" id="IPR025660">
    <property type="entry name" value="Pept_his_AS"/>
</dbReference>
<evidence type="ECO:0000256" key="5">
    <source>
        <dbReference type="SAM" id="Phobius"/>
    </source>
</evidence>
<evidence type="ECO:0000313" key="8">
    <source>
        <dbReference type="EMBL" id="CAJ1969288.1"/>
    </source>
</evidence>
<dbReference type="Pfam" id="PF00112">
    <property type="entry name" value="Peptidase_C1"/>
    <property type="match status" value="1"/>
</dbReference>
<dbReference type="InterPro" id="IPR000668">
    <property type="entry name" value="Peptidase_C1A_C"/>
</dbReference>
<feature type="region of interest" description="Disordered" evidence="4">
    <location>
        <begin position="622"/>
        <end position="647"/>
    </location>
</feature>
<reference evidence="8" key="1">
    <citation type="submission" date="2023-08" db="EMBL/GenBank/DDBJ databases">
        <authorList>
            <person name="Audoor S."/>
            <person name="Bilcke G."/>
        </authorList>
    </citation>
    <scope>NUCLEOTIDE SEQUENCE</scope>
</reference>
<dbReference type="Gene3D" id="3.90.70.10">
    <property type="entry name" value="Cysteine proteinases"/>
    <property type="match status" value="1"/>
</dbReference>